<dbReference type="Proteomes" id="UP000749293">
    <property type="component" value="Unassembled WGS sequence"/>
</dbReference>
<dbReference type="PANTHER" id="PTHR10696">
    <property type="entry name" value="GAMMA-BUTYROBETAINE HYDROXYLASE-RELATED"/>
    <property type="match status" value="1"/>
</dbReference>
<dbReference type="InterPro" id="IPR042098">
    <property type="entry name" value="TauD-like_sf"/>
</dbReference>
<accession>A0A9P4YW59</accession>
<reference evidence="3" key="1">
    <citation type="submission" date="2020-03" db="EMBL/GenBank/DDBJ databases">
        <title>Site-based positive gene gene selection in Geosmithia morbida across the United States reveals a broad range of putative effectors and factors for local host and environmental adapation.</title>
        <authorList>
            <person name="Onufrak A."/>
            <person name="Murdoch R.W."/>
            <person name="Gazis R."/>
            <person name="Huff M."/>
            <person name="Staton M."/>
            <person name="Klingeman W."/>
            <person name="Hadziabdic D."/>
        </authorList>
    </citation>
    <scope>NUCLEOTIDE SEQUENCE</scope>
    <source>
        <strain evidence="3">1262</strain>
    </source>
</reference>
<dbReference type="InterPro" id="IPR050411">
    <property type="entry name" value="AlphaKG_dependent_hydroxylases"/>
</dbReference>
<dbReference type="Gene3D" id="3.60.130.10">
    <property type="entry name" value="Clavaminate synthase-like"/>
    <property type="match status" value="1"/>
</dbReference>
<dbReference type="GO" id="GO:0051213">
    <property type="term" value="F:dioxygenase activity"/>
    <property type="evidence" value="ECO:0007669"/>
    <property type="project" value="UniProtKB-KW"/>
</dbReference>
<dbReference type="EMBL" id="JAANYQ010000005">
    <property type="protein sequence ID" value="KAF4123960.1"/>
    <property type="molecule type" value="Genomic_DNA"/>
</dbReference>
<gene>
    <name evidence="3" type="ORF">GMORB2_5676</name>
</gene>
<evidence type="ECO:0000259" key="2">
    <source>
        <dbReference type="Pfam" id="PF02668"/>
    </source>
</evidence>
<dbReference type="GeneID" id="55971901"/>
<dbReference type="OrthoDB" id="5224680at2759"/>
<dbReference type="PANTHER" id="PTHR10696:SF49">
    <property type="entry name" value="TAUD_TFDA-LIKE DOMAIN-CONTAINING PROTEIN"/>
    <property type="match status" value="1"/>
</dbReference>
<dbReference type="RefSeq" id="XP_035322612.1">
    <property type="nucleotide sequence ID" value="XM_035467646.1"/>
</dbReference>
<proteinExistence type="predicted"/>
<protein>
    <submittedName>
        <fullName evidence="3">Taurine catabolism dioxygenase TauD, TfdA family</fullName>
    </submittedName>
</protein>
<keyword evidence="3" id="KW-0223">Dioxygenase</keyword>
<evidence type="ECO:0000256" key="1">
    <source>
        <dbReference type="ARBA" id="ARBA00023002"/>
    </source>
</evidence>
<organism evidence="3 4">
    <name type="scientific">Geosmithia morbida</name>
    <dbReference type="NCBI Taxonomy" id="1094350"/>
    <lineage>
        <taxon>Eukaryota</taxon>
        <taxon>Fungi</taxon>
        <taxon>Dikarya</taxon>
        <taxon>Ascomycota</taxon>
        <taxon>Pezizomycotina</taxon>
        <taxon>Sordariomycetes</taxon>
        <taxon>Hypocreomycetidae</taxon>
        <taxon>Hypocreales</taxon>
        <taxon>Bionectriaceae</taxon>
        <taxon>Geosmithia</taxon>
    </lineage>
</organism>
<feature type="domain" description="TauD/TfdA-like" evidence="2">
    <location>
        <begin position="90"/>
        <end position="331"/>
    </location>
</feature>
<keyword evidence="4" id="KW-1185">Reference proteome</keyword>
<name>A0A9P4YW59_9HYPO</name>
<evidence type="ECO:0000313" key="3">
    <source>
        <dbReference type="EMBL" id="KAF4123960.1"/>
    </source>
</evidence>
<evidence type="ECO:0000313" key="4">
    <source>
        <dbReference type="Proteomes" id="UP000749293"/>
    </source>
</evidence>
<keyword evidence="1" id="KW-0560">Oxidoreductase</keyword>
<comment type="caution">
    <text evidence="3">The sequence shown here is derived from an EMBL/GenBank/DDBJ whole genome shotgun (WGS) entry which is preliminary data.</text>
</comment>
<dbReference type="Pfam" id="PF02668">
    <property type="entry name" value="TauD"/>
    <property type="match status" value="1"/>
</dbReference>
<dbReference type="AlphaFoldDB" id="A0A9P4YW59"/>
<dbReference type="InterPro" id="IPR003819">
    <property type="entry name" value="TauD/TfdA-like"/>
</dbReference>
<dbReference type="SUPFAM" id="SSF51197">
    <property type="entry name" value="Clavaminate synthase-like"/>
    <property type="match status" value="1"/>
</dbReference>
<sequence>MASCQARQPVSVPAIPAGDRMATLPVAEPLSASPLPTGFPEYVDSLMAWDGNRLADDQDEYILHLTQEDVREAESCLEKFKALGLDGDCINRENFPLPTLGPKLRQVRHQVYDGRGFGLIRGLDPERYSVEDLTMLYLGIQSFVANRHGRQDTKGNMMVHIVADDSSALTAEHHRHSTSPIAGDIVGWLTRSTAASGGRCIIASCYTIYNVLATDRPDLIRSLAGSDWPFALPEFHCRPILFHHQGRLITNFGRAALIGNAAHPRSSQLPSISPRQLEALEAVEAIARATELSITTEPGDVHFVNNLAILHRRDGFVDGPPGSTPRHLVRMRLRDDELGWAIPADLEPEWARAFGTGGAKVWHLEPMPSGYFPLRKQPN</sequence>